<dbReference type="Pfam" id="PF07905">
    <property type="entry name" value="PucR"/>
    <property type="match status" value="1"/>
</dbReference>
<dbReference type="Pfam" id="PF13556">
    <property type="entry name" value="HTH_30"/>
    <property type="match status" value="1"/>
</dbReference>
<evidence type="ECO:0000259" key="1">
    <source>
        <dbReference type="Pfam" id="PF07905"/>
    </source>
</evidence>
<dbReference type="Gene3D" id="1.10.10.2840">
    <property type="entry name" value="PucR C-terminal helix-turn-helix domain"/>
    <property type="match status" value="1"/>
</dbReference>
<evidence type="ECO:0000259" key="2">
    <source>
        <dbReference type="Pfam" id="PF13556"/>
    </source>
</evidence>
<dbReference type="InterPro" id="IPR025736">
    <property type="entry name" value="PucR_C-HTH_dom"/>
</dbReference>
<sequence length="502" mass="54135">MLMGLSVGDLLDTPHLRLELQAGREGIGKRVTWAQTSDLDRPWEWMTGGELLMKNGRTLPSTSAGQVALLEGLVEHGISGLVLGIDPATPPLDPAAAAAADSLPLPVIYAPYSVGFAAIGRAVADASTADEGRRMAVTERVYTMIRRSVTQPARDGALTQLARDLACKLAVLDAETGRPVLDDADAIPDGLRDALLTEVRRRDGALPGVVHLEVAGTRAQVVEVPDEEPTVLLTYAHRAAAPDIVLLQHIATAAAVLLAQRGIRREHERRIGGELLAHLLDNRLDEDDALRQLSERNLVADDCVLVAARGGSETGEQHVHLSLDRRRIPNLLLKRSSLLYALLPASADAISVLHRRLGPDAAVGVSDPLGSPARAAAAVREANWAVRDAANASSRLSRYADVTLLSVLRDTEEAQVVVDRVLGSLLRYDAEHGSDLTRTLDIFLTHDRSWQQAAAATGVHRQTVVYRMRRVEEITGRNLSATAHITELWLALRARDLLSTPG</sequence>
<evidence type="ECO:0000313" key="4">
    <source>
        <dbReference type="Proteomes" id="UP000019491"/>
    </source>
</evidence>
<dbReference type="PANTHER" id="PTHR33744:SF1">
    <property type="entry name" value="DNA-BINDING TRANSCRIPTIONAL ACTIVATOR ADER"/>
    <property type="match status" value="1"/>
</dbReference>
<dbReference type="AlphaFoldDB" id="X0PSV6"/>
<dbReference type="PANTHER" id="PTHR33744">
    <property type="entry name" value="CARBOHYDRATE DIACID REGULATOR"/>
    <property type="match status" value="1"/>
</dbReference>
<organism evidence="3 4">
    <name type="scientific">Rhodococcus wratislaviensis NBRC 100605</name>
    <dbReference type="NCBI Taxonomy" id="1219028"/>
    <lineage>
        <taxon>Bacteria</taxon>
        <taxon>Bacillati</taxon>
        <taxon>Actinomycetota</taxon>
        <taxon>Actinomycetes</taxon>
        <taxon>Mycobacteriales</taxon>
        <taxon>Nocardiaceae</taxon>
        <taxon>Rhodococcus</taxon>
    </lineage>
</organism>
<feature type="domain" description="PucR C-terminal helix-turn-helix" evidence="2">
    <location>
        <begin position="436"/>
        <end position="494"/>
    </location>
</feature>
<dbReference type="Proteomes" id="UP000019491">
    <property type="component" value="Unassembled WGS sequence"/>
</dbReference>
<name>X0PSV6_RHOWR</name>
<dbReference type="InterPro" id="IPR042070">
    <property type="entry name" value="PucR_C-HTH_sf"/>
</dbReference>
<reference evidence="3 4" key="1">
    <citation type="submission" date="2014-02" db="EMBL/GenBank/DDBJ databases">
        <title>Whole genome shotgun sequence of Rhodococcus wratislaviensis NBRC 100605.</title>
        <authorList>
            <person name="Hosoyama A."/>
            <person name="Tsuchikane K."/>
            <person name="Yoshida I."/>
            <person name="Ohji S."/>
            <person name="Ichikawa N."/>
            <person name="Yamazoe A."/>
            <person name="Fujita N."/>
        </authorList>
    </citation>
    <scope>NUCLEOTIDE SEQUENCE [LARGE SCALE GENOMIC DNA]</scope>
    <source>
        <strain evidence="3 4">NBRC 100605</strain>
    </source>
</reference>
<feature type="domain" description="Purine catabolism PurC-like" evidence="1">
    <location>
        <begin position="9"/>
        <end position="125"/>
    </location>
</feature>
<evidence type="ECO:0000313" key="3">
    <source>
        <dbReference type="EMBL" id="GAF46093.1"/>
    </source>
</evidence>
<proteinExistence type="predicted"/>
<gene>
    <name evidence="3" type="ORF">RW1_028_01320</name>
</gene>
<dbReference type="InterPro" id="IPR012914">
    <property type="entry name" value="PucR_dom"/>
</dbReference>
<protein>
    <submittedName>
        <fullName evidence="3">Putative CdaR family transcriptional regulator</fullName>
    </submittedName>
</protein>
<dbReference type="EMBL" id="BAWF01000028">
    <property type="protein sequence ID" value="GAF46093.1"/>
    <property type="molecule type" value="Genomic_DNA"/>
</dbReference>
<keyword evidence="4" id="KW-1185">Reference proteome</keyword>
<accession>X0PSV6</accession>
<dbReference type="InterPro" id="IPR051448">
    <property type="entry name" value="CdaR-like_regulators"/>
</dbReference>
<comment type="caution">
    <text evidence="3">The sequence shown here is derived from an EMBL/GenBank/DDBJ whole genome shotgun (WGS) entry which is preliminary data.</text>
</comment>